<gene>
    <name evidence="1" type="ORF">SK854_05900</name>
</gene>
<dbReference type="EMBL" id="JAXAVU010000004">
    <property type="protein sequence ID" value="MDX8141635.1"/>
    <property type="molecule type" value="Genomic_DNA"/>
</dbReference>
<evidence type="ECO:0000313" key="2">
    <source>
        <dbReference type="Proteomes" id="UP001285352"/>
    </source>
</evidence>
<evidence type="ECO:0000313" key="1">
    <source>
        <dbReference type="EMBL" id="MDX8141635.1"/>
    </source>
</evidence>
<accession>A0ABU4USE0</accession>
<organism evidence="1 2">
    <name type="scientific">Lentzea sokolovensis</name>
    <dbReference type="NCBI Taxonomy" id="3095429"/>
    <lineage>
        <taxon>Bacteria</taxon>
        <taxon>Bacillati</taxon>
        <taxon>Actinomycetota</taxon>
        <taxon>Actinomycetes</taxon>
        <taxon>Pseudonocardiales</taxon>
        <taxon>Pseudonocardiaceae</taxon>
        <taxon>Lentzea</taxon>
    </lineage>
</organism>
<protein>
    <submittedName>
        <fullName evidence="1">Uncharacterized protein</fullName>
    </submittedName>
</protein>
<proteinExistence type="predicted"/>
<reference evidence="1 2" key="2">
    <citation type="submission" date="2023-11" db="EMBL/GenBank/DDBJ databases">
        <authorList>
            <person name="Lara A.C."/>
            <person name="Chronakova A."/>
        </authorList>
    </citation>
    <scope>NUCLEOTIDE SEQUENCE [LARGE SCALE GENOMIC DNA]</scope>
    <source>
        <strain evidence="1 2">BCCO 10_0061</strain>
    </source>
</reference>
<name>A0ABU4USE0_9PSEU</name>
<sequence length="91" mass="9291">MDLAKLLVPRGVPAELIEYQAFFGVHWGEEPDRLATLVEQFESLADSADVLVAAVVPAKGGLPGGAAVLADQAGADSSRISAASVGTEGSR</sequence>
<dbReference type="Proteomes" id="UP001285352">
    <property type="component" value="Unassembled WGS sequence"/>
</dbReference>
<dbReference type="RefSeq" id="WP_319973957.1">
    <property type="nucleotide sequence ID" value="NZ_JAXAVU010000004.1"/>
</dbReference>
<reference evidence="1 2" key="1">
    <citation type="submission" date="2023-11" db="EMBL/GenBank/DDBJ databases">
        <title>Lentzea sokolovensis, sp. nov., Lentzea kristufkii, sp. nov., and Lentzea miocenensis, sp. nov., rare actinobacteria from Sokolov Coal Basin, Miocene lacustrine sediment, Czech Republic.</title>
        <authorList>
            <person name="Lara A."/>
            <person name="Kotroba L."/>
            <person name="Nouioui I."/>
            <person name="Neumann-Schaal M."/>
            <person name="Mast Y."/>
            <person name="Chronakova A."/>
        </authorList>
    </citation>
    <scope>NUCLEOTIDE SEQUENCE [LARGE SCALE GENOMIC DNA]</scope>
    <source>
        <strain evidence="1 2">BCCO 10_0061</strain>
    </source>
</reference>
<keyword evidence="2" id="KW-1185">Reference proteome</keyword>
<comment type="caution">
    <text evidence="1">The sequence shown here is derived from an EMBL/GenBank/DDBJ whole genome shotgun (WGS) entry which is preliminary data.</text>
</comment>